<evidence type="ECO:0000313" key="1">
    <source>
        <dbReference type="EMBL" id="ALL00740.1"/>
    </source>
</evidence>
<dbReference type="GeneID" id="26099026"/>
<reference evidence="1 2" key="1">
    <citation type="submission" date="2015-10" db="EMBL/GenBank/DDBJ databases">
        <title>Complete genome sequence of hyperthermophilic archaeon Pyrodictium delaneyi Su06.</title>
        <authorList>
            <person name="Jung J.-H."/>
            <person name="Lin J."/>
            <person name="Holden J.F."/>
            <person name="Park C.-S."/>
        </authorList>
    </citation>
    <scope>NUCLEOTIDE SEQUENCE [LARGE SCALE GENOMIC DNA]</scope>
    <source>
        <strain evidence="1 2">Su06</strain>
    </source>
</reference>
<organism evidence="1 2">
    <name type="scientific">Pyrodictium delaneyi</name>
    <dbReference type="NCBI Taxonomy" id="1273541"/>
    <lineage>
        <taxon>Archaea</taxon>
        <taxon>Thermoproteota</taxon>
        <taxon>Thermoprotei</taxon>
        <taxon>Desulfurococcales</taxon>
        <taxon>Pyrodictiaceae</taxon>
        <taxon>Pyrodictium</taxon>
    </lineage>
</organism>
<accession>A0A0P0N1H4</accession>
<proteinExistence type="predicted"/>
<dbReference type="Proteomes" id="UP000058613">
    <property type="component" value="Chromosome"/>
</dbReference>
<protein>
    <submittedName>
        <fullName evidence="1">Uncharacterized protein</fullName>
    </submittedName>
</protein>
<evidence type="ECO:0000313" key="2">
    <source>
        <dbReference type="Proteomes" id="UP000058613"/>
    </source>
</evidence>
<name>A0A0P0N1H4_9CREN</name>
<gene>
    <name evidence="1" type="ORF">Pyrde_0690</name>
</gene>
<sequence length="105" mass="11806">MTSTAALRVRVGRDTVSPDIVFPVEQLEARIRFLKNRVAWLAYRSRDSRVVRAASDLLVRLTDLLEDLEEGVPASELLHSLRLLEEDVRSLLRSPESYASSDGSP</sequence>
<dbReference type="STRING" id="1273541.Pyrde_0690"/>
<dbReference type="EMBL" id="CP013011">
    <property type="protein sequence ID" value="ALL00740.1"/>
    <property type="molecule type" value="Genomic_DNA"/>
</dbReference>
<dbReference type="RefSeq" id="WP_143522052.1">
    <property type="nucleotide sequence ID" value="NZ_CP013011.1"/>
</dbReference>
<dbReference type="KEGG" id="pdl:Pyrde_0690"/>
<dbReference type="AlphaFoldDB" id="A0A0P0N1H4"/>